<dbReference type="AlphaFoldDB" id="A0A165QPG4"/>
<feature type="region of interest" description="Disordered" evidence="1">
    <location>
        <begin position="227"/>
        <end position="251"/>
    </location>
</feature>
<dbReference type="InParanoid" id="A0A165QPG4"/>
<name>A0A165QPG4_EXIGL</name>
<evidence type="ECO:0000313" key="3">
    <source>
        <dbReference type="Proteomes" id="UP000077266"/>
    </source>
</evidence>
<reference evidence="2 3" key="1">
    <citation type="journal article" date="2016" name="Mol. Biol. Evol.">
        <title>Comparative Genomics of Early-Diverging Mushroom-Forming Fungi Provides Insights into the Origins of Lignocellulose Decay Capabilities.</title>
        <authorList>
            <person name="Nagy L.G."/>
            <person name="Riley R."/>
            <person name="Tritt A."/>
            <person name="Adam C."/>
            <person name="Daum C."/>
            <person name="Floudas D."/>
            <person name="Sun H."/>
            <person name="Yadav J.S."/>
            <person name="Pangilinan J."/>
            <person name="Larsson K.H."/>
            <person name="Matsuura K."/>
            <person name="Barry K."/>
            <person name="Labutti K."/>
            <person name="Kuo R."/>
            <person name="Ohm R.A."/>
            <person name="Bhattacharya S.S."/>
            <person name="Shirouzu T."/>
            <person name="Yoshinaga Y."/>
            <person name="Martin F.M."/>
            <person name="Grigoriev I.V."/>
            <person name="Hibbett D.S."/>
        </authorList>
    </citation>
    <scope>NUCLEOTIDE SEQUENCE [LARGE SCALE GENOMIC DNA]</scope>
    <source>
        <strain evidence="2 3">HHB12029</strain>
    </source>
</reference>
<dbReference type="EMBL" id="KV425882">
    <property type="protein sequence ID" value="KZW03888.1"/>
    <property type="molecule type" value="Genomic_DNA"/>
</dbReference>
<protein>
    <submittedName>
        <fullName evidence="2">Uncharacterized protein</fullName>
    </submittedName>
</protein>
<feature type="region of interest" description="Disordered" evidence="1">
    <location>
        <begin position="1"/>
        <end position="46"/>
    </location>
</feature>
<evidence type="ECO:0000256" key="1">
    <source>
        <dbReference type="SAM" id="MobiDB-lite"/>
    </source>
</evidence>
<evidence type="ECO:0000313" key="2">
    <source>
        <dbReference type="EMBL" id="KZW03888.1"/>
    </source>
</evidence>
<proteinExistence type="predicted"/>
<accession>A0A165QPG4</accession>
<keyword evidence="3" id="KW-1185">Reference proteome</keyword>
<dbReference type="Proteomes" id="UP000077266">
    <property type="component" value="Unassembled WGS sequence"/>
</dbReference>
<organism evidence="2 3">
    <name type="scientific">Exidia glandulosa HHB12029</name>
    <dbReference type="NCBI Taxonomy" id="1314781"/>
    <lineage>
        <taxon>Eukaryota</taxon>
        <taxon>Fungi</taxon>
        <taxon>Dikarya</taxon>
        <taxon>Basidiomycota</taxon>
        <taxon>Agaricomycotina</taxon>
        <taxon>Agaricomycetes</taxon>
        <taxon>Auriculariales</taxon>
        <taxon>Exidiaceae</taxon>
        <taxon>Exidia</taxon>
    </lineage>
</organism>
<sequence>MPILPDIYTRAQTRPMRAHARKTQAYPSPDASFESAPPAQEQHSPRLAPPAKLIAHLEQHVARTEKKWNWIATAFDDTFAPPSNDMSRDGSRCATAVKQRMPMADAANPFSLSALFYQLESPDSSGSTAQDTTADLSLYGWLSAQGAQTIIPGPPAAARRPLRPVSLPPIETTVGVTMPLSPPPTGQLPDASVFGLELQELPTKGVVGQLSSPLLVTPLDKPLPALPISPPCSPAAQFKDAEEDQEHPLHPCNTSSDLEDDSLEEGFDLDHALSRNLALQHMSTAAVRQYRLVVQELKYAVLSRPSTLPRSNSNSTVRFPRASTMVTTATLPLAASAREMVVEEHLTVEDAAQENSAREMAVLLSRQASEEELDAEHLRALAARLEEVARQRRVLATSVLRCS</sequence>
<gene>
    <name evidence="2" type="ORF">EXIGLDRAFT_758204</name>
</gene>
<dbReference type="OrthoDB" id="10658716at2759"/>